<keyword evidence="2" id="KW-0472">Membrane</keyword>
<keyword evidence="4" id="KW-1185">Reference proteome</keyword>
<proteinExistence type="predicted"/>
<evidence type="ECO:0000256" key="1">
    <source>
        <dbReference type="SAM" id="MobiDB-lite"/>
    </source>
</evidence>
<keyword evidence="2" id="KW-0812">Transmembrane</keyword>
<keyword evidence="2" id="KW-1133">Transmembrane helix</keyword>
<sequence length="152" mass="16575">MEQLLAFLFKHWYLVIIAITFLYQVGSKRSRGASGSPKRGMPSFGETTTRVPRPSEAADAATRSFGGTEPPNRTADDFGRSHAGKPEAAMPKSKGSPFGSTVQRSTENSPIYANAIASSSAFPDEVKQDQLMQGVIWAEILGPPRSKKPYRR</sequence>
<dbReference type="RefSeq" id="WP_189006378.1">
    <property type="nucleotide sequence ID" value="NZ_BMHE01000001.1"/>
</dbReference>
<dbReference type="EMBL" id="BMHE01000001">
    <property type="protein sequence ID" value="GGI43465.1"/>
    <property type="molecule type" value="Genomic_DNA"/>
</dbReference>
<evidence type="ECO:0000256" key="2">
    <source>
        <dbReference type="SAM" id="Phobius"/>
    </source>
</evidence>
<gene>
    <name evidence="3" type="ORF">GCM10008018_02210</name>
</gene>
<name>A0ABQ2BN60_9BACL</name>
<accession>A0ABQ2BN60</accession>
<organism evidence="3 4">
    <name type="scientific">Paenibacillus marchantiophytorum</name>
    <dbReference type="NCBI Taxonomy" id="1619310"/>
    <lineage>
        <taxon>Bacteria</taxon>
        <taxon>Bacillati</taxon>
        <taxon>Bacillota</taxon>
        <taxon>Bacilli</taxon>
        <taxon>Bacillales</taxon>
        <taxon>Paenibacillaceae</taxon>
        <taxon>Paenibacillus</taxon>
    </lineage>
</organism>
<evidence type="ECO:0000313" key="4">
    <source>
        <dbReference type="Proteomes" id="UP000615455"/>
    </source>
</evidence>
<reference evidence="4" key="1">
    <citation type="journal article" date="2019" name="Int. J. Syst. Evol. Microbiol.">
        <title>The Global Catalogue of Microorganisms (GCM) 10K type strain sequencing project: providing services to taxonomists for standard genome sequencing and annotation.</title>
        <authorList>
            <consortium name="The Broad Institute Genomics Platform"/>
            <consortium name="The Broad Institute Genome Sequencing Center for Infectious Disease"/>
            <person name="Wu L."/>
            <person name="Ma J."/>
        </authorList>
    </citation>
    <scope>NUCLEOTIDE SEQUENCE [LARGE SCALE GENOMIC DNA]</scope>
    <source>
        <strain evidence="4">CGMCC 1.15043</strain>
    </source>
</reference>
<protein>
    <submittedName>
        <fullName evidence="3">Uncharacterized protein</fullName>
    </submittedName>
</protein>
<comment type="caution">
    <text evidence="3">The sequence shown here is derived from an EMBL/GenBank/DDBJ whole genome shotgun (WGS) entry which is preliminary data.</text>
</comment>
<dbReference type="Proteomes" id="UP000615455">
    <property type="component" value="Unassembled WGS sequence"/>
</dbReference>
<feature type="transmembrane region" description="Helical" evidence="2">
    <location>
        <begin position="6"/>
        <end position="25"/>
    </location>
</feature>
<evidence type="ECO:0000313" key="3">
    <source>
        <dbReference type="EMBL" id="GGI43465.1"/>
    </source>
</evidence>
<feature type="region of interest" description="Disordered" evidence="1">
    <location>
        <begin position="29"/>
        <end position="106"/>
    </location>
</feature>